<sequence>MLPKILIVVLATVSVINATVIVNVFDDDPDMGLLSAKSGCNPTECDQRCRSLKFPGGACVNGRCKCDNFRNAEVEVSENSRLQRKMPCFNWPCIVACSLHKYPAGLCKNGECQCFYLQRMTGIPENNNAEQDNTPQIDEVDSELDRKKRECNATRCDKFCRILKFTGGACVDGRCKCNNSSIAQNPEPELVNKKSDCNPTECDQRCRRLKFPGGACVNGRCKCDNFRNAEDQITDNSIPTVVDFVPLQVTIIVTDDFESEIANKKSSCNPTECDQRCRNIGFPGGVCVNGRCKCDILRDTQDEYELDPATKYNDCSPLGCDQRCRNIGFPGGVCVNGRCKCDILRNMQVQEPSLAEPRILGIFDKLRCNSDVCYKHCTKIGLADGTCKKGICKCKVM</sequence>
<feature type="domain" description="Knottins-like" evidence="5">
    <location>
        <begin position="254"/>
        <end position="298"/>
    </location>
</feature>
<feature type="domain" description="Knottins-like" evidence="5">
    <location>
        <begin position="29"/>
        <end position="70"/>
    </location>
</feature>
<dbReference type="SMART" id="SM00505">
    <property type="entry name" value="Knot1"/>
    <property type="match status" value="5"/>
</dbReference>
<dbReference type="InterPro" id="IPR003614">
    <property type="entry name" value="Knottins"/>
</dbReference>
<name>H8ZXB1_HELAM</name>
<proteinExistence type="evidence at transcript level"/>
<dbReference type="AlphaFoldDB" id="H8ZXB1"/>
<dbReference type="GO" id="GO:0006952">
    <property type="term" value="P:defense response"/>
    <property type="evidence" value="ECO:0007669"/>
    <property type="project" value="InterPro"/>
</dbReference>
<feature type="domain" description="Knottins-like" evidence="5">
    <location>
        <begin position="137"/>
        <end position="181"/>
    </location>
</feature>
<evidence type="ECO:0000256" key="1">
    <source>
        <dbReference type="ARBA" id="ARBA00004613"/>
    </source>
</evidence>
<evidence type="ECO:0000259" key="5">
    <source>
        <dbReference type="SMART" id="SM00505"/>
    </source>
</evidence>
<dbReference type="Gene3D" id="3.30.30.10">
    <property type="entry name" value="Knottin, scorpion toxin-like"/>
    <property type="match status" value="7"/>
</dbReference>
<dbReference type="GO" id="GO:0005576">
    <property type="term" value="C:extracellular region"/>
    <property type="evidence" value="ECO:0007669"/>
    <property type="project" value="UniProtKB-SubCell"/>
</dbReference>
<feature type="domain" description="Knottins-like" evidence="5">
    <location>
        <begin position="185"/>
        <end position="227"/>
    </location>
</feature>
<feature type="signal peptide" evidence="4">
    <location>
        <begin position="1"/>
        <end position="18"/>
    </location>
</feature>
<feature type="domain" description="Knottins-like" evidence="5">
    <location>
        <begin position="300"/>
        <end position="345"/>
    </location>
</feature>
<dbReference type="InterPro" id="IPR036574">
    <property type="entry name" value="Scorpion_toxin-like_sf"/>
</dbReference>
<evidence type="ECO:0000313" key="6">
    <source>
        <dbReference type="EMBL" id="AFC87715.1"/>
    </source>
</evidence>
<keyword evidence="4" id="KW-0732">Signal</keyword>
<reference evidence="6" key="2">
    <citation type="journal article" date="2013" name="Insect Biochem. Mol. Biol.">
        <title>Evolutionary history of x-tox genes in three lepidopteran species: origin, evolution of primary and secondary structure and alternative splicing, generating a repertoire of immune-related proteins.</title>
        <authorList>
            <person name="d'Alencon E."/>
            <person name="Bierne N."/>
            <person name="Girard P.A."/>
            <person name="Magdelenat G."/>
            <person name="Gimenez S."/>
            <person name="Seninet I."/>
            <person name="Escoubas J.M."/>
        </authorList>
    </citation>
    <scope>NUCLEOTIDE SEQUENCE</scope>
</reference>
<keyword evidence="2" id="KW-0964">Secreted</keyword>
<keyword evidence="3" id="KW-1015">Disulfide bond</keyword>
<dbReference type="GO" id="GO:0051707">
    <property type="term" value="P:response to other organism"/>
    <property type="evidence" value="ECO:0007669"/>
    <property type="project" value="UniProtKB-ARBA"/>
</dbReference>
<reference evidence="6" key="1">
    <citation type="submission" date="2011-09" db="EMBL/GenBank/DDBJ databases">
        <authorList>
            <person name="Escoubas J.-M."/>
        </authorList>
    </citation>
    <scope>NUCLEOTIDE SEQUENCE</scope>
</reference>
<evidence type="ECO:0000256" key="2">
    <source>
        <dbReference type="ARBA" id="ARBA00022525"/>
    </source>
</evidence>
<dbReference type="EMBL" id="JN641807">
    <property type="protein sequence ID" value="AFC87715.1"/>
    <property type="molecule type" value="mRNA"/>
</dbReference>
<feature type="chain" id="PRO_5003617963" evidence="4">
    <location>
        <begin position="19"/>
        <end position="397"/>
    </location>
</feature>
<organism evidence="6">
    <name type="scientific">Helicoverpa armigera</name>
    <name type="common">Cotton bollworm</name>
    <name type="synonym">Heliothis armigera</name>
    <dbReference type="NCBI Taxonomy" id="29058"/>
    <lineage>
        <taxon>Eukaryota</taxon>
        <taxon>Metazoa</taxon>
        <taxon>Ecdysozoa</taxon>
        <taxon>Arthropoda</taxon>
        <taxon>Hexapoda</taxon>
        <taxon>Insecta</taxon>
        <taxon>Pterygota</taxon>
        <taxon>Neoptera</taxon>
        <taxon>Endopterygota</taxon>
        <taxon>Lepidoptera</taxon>
        <taxon>Glossata</taxon>
        <taxon>Ditrysia</taxon>
        <taxon>Noctuoidea</taxon>
        <taxon>Noctuidae</taxon>
        <taxon>Heliothinae</taxon>
        <taxon>Helicoverpa</taxon>
    </lineage>
</organism>
<evidence type="ECO:0000256" key="4">
    <source>
        <dbReference type="SAM" id="SignalP"/>
    </source>
</evidence>
<protein>
    <submittedName>
        <fullName evidence="6">Heli-7-tox protein</fullName>
    </submittedName>
</protein>
<comment type="subcellular location">
    <subcellularLocation>
        <location evidence="1">Secreted</location>
    </subcellularLocation>
</comment>
<evidence type="ECO:0000256" key="3">
    <source>
        <dbReference type="ARBA" id="ARBA00023157"/>
    </source>
</evidence>
<dbReference type="OrthoDB" id="7205626at2759"/>
<accession>H8ZXB1</accession>